<comment type="similarity">
    <text evidence="7">Belongs to the binding-protein-dependent transport system permease family.</text>
</comment>
<evidence type="ECO:0000256" key="7">
    <source>
        <dbReference type="RuleBase" id="RU363032"/>
    </source>
</evidence>
<feature type="transmembrane region" description="Helical" evidence="7">
    <location>
        <begin position="272"/>
        <end position="293"/>
    </location>
</feature>
<feature type="transmembrane region" description="Helical" evidence="7">
    <location>
        <begin position="42"/>
        <end position="61"/>
    </location>
</feature>
<dbReference type="Gene3D" id="1.10.3720.10">
    <property type="entry name" value="MetI-like"/>
    <property type="match status" value="1"/>
</dbReference>
<dbReference type="STRING" id="1036181.SAMN05421756_101484"/>
<keyword evidence="10" id="KW-1185">Reference proteome</keyword>
<keyword evidence="6 7" id="KW-0472">Membrane</keyword>
<proteinExistence type="inferred from homology"/>
<evidence type="ECO:0000256" key="1">
    <source>
        <dbReference type="ARBA" id="ARBA00004651"/>
    </source>
</evidence>
<dbReference type="PANTHER" id="PTHR43744">
    <property type="entry name" value="ABC TRANSPORTER PERMEASE PROTEIN MG189-RELATED-RELATED"/>
    <property type="match status" value="1"/>
</dbReference>
<organism evidence="9 10">
    <name type="scientific">Microlunatus flavus</name>
    <dbReference type="NCBI Taxonomy" id="1036181"/>
    <lineage>
        <taxon>Bacteria</taxon>
        <taxon>Bacillati</taxon>
        <taxon>Actinomycetota</taxon>
        <taxon>Actinomycetes</taxon>
        <taxon>Propionibacteriales</taxon>
        <taxon>Propionibacteriaceae</taxon>
        <taxon>Microlunatus</taxon>
    </lineage>
</organism>
<feature type="transmembrane region" description="Helical" evidence="7">
    <location>
        <begin position="171"/>
        <end position="188"/>
    </location>
</feature>
<keyword evidence="2 7" id="KW-0813">Transport</keyword>
<dbReference type="PROSITE" id="PS50928">
    <property type="entry name" value="ABC_TM1"/>
    <property type="match status" value="1"/>
</dbReference>
<keyword evidence="9" id="KW-0762">Sugar transport</keyword>
<keyword evidence="5 7" id="KW-1133">Transmembrane helix</keyword>
<evidence type="ECO:0000256" key="3">
    <source>
        <dbReference type="ARBA" id="ARBA00022475"/>
    </source>
</evidence>
<dbReference type="RefSeq" id="WP_232506049.1">
    <property type="nucleotide sequence ID" value="NZ_FOFA01000001.1"/>
</dbReference>
<accession>A0A1H9A5V5</accession>
<sequence length="307" mass="32998">MSSLVPTGGAVVVETPPPTLQEHRVPVVPRAQRSTLAQVGRVVGLLILIIAAMTALGPLLWTLTTSMRTPAEAFTNPPQWLPLHPDFSNYAAVFDKIPIERFFVNSVVVTGLIVLGQTVTCTLSGYAFAMVDFPGRSAIFAAFLATLMVPLQTIIIPVFVIVRYLGLADTTMSLVVSALGNAFGTFLMRQYFMQMPRELGEAARIDGAGHFQVFSRVYARMAGPAIATLAILNFSGFWAEFYRPLIFLQTQDNFTLPLGLVGLQGNLGTGSISVVLAGVVLAMLPSVVLFVVAQRYFIAGVTAGSSR</sequence>
<dbReference type="SUPFAM" id="SSF161098">
    <property type="entry name" value="MetI-like"/>
    <property type="match status" value="1"/>
</dbReference>
<evidence type="ECO:0000313" key="10">
    <source>
        <dbReference type="Proteomes" id="UP000198504"/>
    </source>
</evidence>
<evidence type="ECO:0000313" key="9">
    <source>
        <dbReference type="EMBL" id="SEP72005.1"/>
    </source>
</evidence>
<evidence type="ECO:0000256" key="4">
    <source>
        <dbReference type="ARBA" id="ARBA00022692"/>
    </source>
</evidence>
<dbReference type="AlphaFoldDB" id="A0A1H9A5V5"/>
<protein>
    <submittedName>
        <fullName evidence="9">Multiple sugar transport system permease protein</fullName>
    </submittedName>
</protein>
<name>A0A1H9A5V5_9ACTN</name>
<keyword evidence="3" id="KW-1003">Cell membrane</keyword>
<evidence type="ECO:0000256" key="2">
    <source>
        <dbReference type="ARBA" id="ARBA00022448"/>
    </source>
</evidence>
<comment type="subcellular location">
    <subcellularLocation>
        <location evidence="1 7">Cell membrane</location>
        <topology evidence="1 7">Multi-pass membrane protein</topology>
    </subcellularLocation>
</comment>
<dbReference type="GO" id="GO:0055085">
    <property type="term" value="P:transmembrane transport"/>
    <property type="evidence" value="ECO:0007669"/>
    <property type="project" value="InterPro"/>
</dbReference>
<dbReference type="Proteomes" id="UP000198504">
    <property type="component" value="Unassembled WGS sequence"/>
</dbReference>
<dbReference type="CDD" id="cd06261">
    <property type="entry name" value="TM_PBP2"/>
    <property type="match status" value="1"/>
</dbReference>
<evidence type="ECO:0000256" key="5">
    <source>
        <dbReference type="ARBA" id="ARBA00022989"/>
    </source>
</evidence>
<keyword evidence="4 7" id="KW-0812">Transmembrane</keyword>
<dbReference type="InterPro" id="IPR035906">
    <property type="entry name" value="MetI-like_sf"/>
</dbReference>
<dbReference type="InterPro" id="IPR000515">
    <property type="entry name" value="MetI-like"/>
</dbReference>
<dbReference type="Pfam" id="PF00528">
    <property type="entry name" value="BPD_transp_1"/>
    <property type="match status" value="1"/>
</dbReference>
<reference evidence="10" key="1">
    <citation type="submission" date="2016-10" db="EMBL/GenBank/DDBJ databases">
        <authorList>
            <person name="Varghese N."/>
            <person name="Submissions S."/>
        </authorList>
    </citation>
    <scope>NUCLEOTIDE SEQUENCE [LARGE SCALE GENOMIC DNA]</scope>
    <source>
        <strain evidence="10">CGMCC 4.6856</strain>
    </source>
</reference>
<dbReference type="PANTHER" id="PTHR43744:SF12">
    <property type="entry name" value="ABC TRANSPORTER PERMEASE PROTEIN MG189-RELATED"/>
    <property type="match status" value="1"/>
</dbReference>
<gene>
    <name evidence="9" type="ORF">SAMN05421756_101484</name>
</gene>
<evidence type="ECO:0000256" key="6">
    <source>
        <dbReference type="ARBA" id="ARBA00023136"/>
    </source>
</evidence>
<feature type="transmembrane region" description="Helical" evidence="7">
    <location>
        <begin position="102"/>
        <end position="128"/>
    </location>
</feature>
<feature type="domain" description="ABC transmembrane type-1" evidence="8">
    <location>
        <begin position="103"/>
        <end position="293"/>
    </location>
</feature>
<dbReference type="EMBL" id="FOFA01000001">
    <property type="protein sequence ID" value="SEP72005.1"/>
    <property type="molecule type" value="Genomic_DNA"/>
</dbReference>
<dbReference type="GO" id="GO:0005886">
    <property type="term" value="C:plasma membrane"/>
    <property type="evidence" value="ECO:0007669"/>
    <property type="project" value="UniProtKB-SubCell"/>
</dbReference>
<evidence type="ECO:0000259" key="8">
    <source>
        <dbReference type="PROSITE" id="PS50928"/>
    </source>
</evidence>
<feature type="transmembrane region" description="Helical" evidence="7">
    <location>
        <begin position="140"/>
        <end position="165"/>
    </location>
</feature>
<feature type="transmembrane region" description="Helical" evidence="7">
    <location>
        <begin position="217"/>
        <end position="239"/>
    </location>
</feature>